<gene>
    <name evidence="2" type="ORF">HB943_09440</name>
</gene>
<feature type="transmembrane region" description="Helical" evidence="1">
    <location>
        <begin position="46"/>
        <end position="62"/>
    </location>
</feature>
<keyword evidence="1" id="KW-0812">Transmembrane</keyword>
<feature type="transmembrane region" description="Helical" evidence="1">
    <location>
        <begin position="20"/>
        <end position="40"/>
    </location>
</feature>
<dbReference type="EMBL" id="JAARRL010000013">
    <property type="protein sequence ID" value="MBC1500828.1"/>
    <property type="molecule type" value="Genomic_DNA"/>
</dbReference>
<comment type="caution">
    <text evidence="2">The sequence shown here is derived from an EMBL/GenBank/DDBJ whole genome shotgun (WGS) entry which is preliminary data.</text>
</comment>
<dbReference type="RefSeq" id="WP_185426009.1">
    <property type="nucleotide sequence ID" value="NZ_JAARRL010000013.1"/>
</dbReference>
<evidence type="ECO:0000256" key="1">
    <source>
        <dbReference type="SAM" id="Phobius"/>
    </source>
</evidence>
<protein>
    <submittedName>
        <fullName evidence="2">Cobalamin biosynthesis protein</fullName>
    </submittedName>
</protein>
<name>A0A841Z6I3_9LIST</name>
<keyword evidence="1" id="KW-0472">Membrane</keyword>
<proteinExistence type="predicted"/>
<dbReference type="Proteomes" id="UP000564536">
    <property type="component" value="Unassembled WGS sequence"/>
</dbReference>
<organism evidence="2 3">
    <name type="scientific">Listeria weihenstephanensis</name>
    <dbReference type="NCBI Taxonomy" id="1006155"/>
    <lineage>
        <taxon>Bacteria</taxon>
        <taxon>Bacillati</taxon>
        <taxon>Bacillota</taxon>
        <taxon>Bacilli</taxon>
        <taxon>Bacillales</taxon>
        <taxon>Listeriaceae</taxon>
        <taxon>Listeria</taxon>
    </lineage>
</organism>
<evidence type="ECO:0000313" key="2">
    <source>
        <dbReference type="EMBL" id="MBC1500828.1"/>
    </source>
</evidence>
<reference evidence="2 3" key="1">
    <citation type="submission" date="2020-03" db="EMBL/GenBank/DDBJ databases">
        <title>Soil Listeria distribution.</title>
        <authorList>
            <person name="Liao J."/>
            <person name="Wiedmann M."/>
        </authorList>
    </citation>
    <scope>NUCLEOTIDE SEQUENCE [LARGE SCALE GENOMIC DNA]</scope>
    <source>
        <strain evidence="2 3">FSL L7-1523</strain>
    </source>
</reference>
<accession>A0A841Z6I3</accession>
<keyword evidence="1" id="KW-1133">Transmembrane helix</keyword>
<sequence length="66" mass="7201">MEKRTRKRSKEASRARLCFVLGLVCIIAGFGALFLGYTWVASSLEIIGALFVGITIGIKLPGTREN</sequence>
<evidence type="ECO:0000313" key="3">
    <source>
        <dbReference type="Proteomes" id="UP000564536"/>
    </source>
</evidence>
<dbReference type="AlphaFoldDB" id="A0A841Z6I3"/>